<evidence type="ECO:0000313" key="2">
    <source>
        <dbReference type="EMBL" id="PIN14679.1"/>
    </source>
</evidence>
<dbReference type="EMBL" id="NKXS01002238">
    <property type="protein sequence ID" value="PIN14679.1"/>
    <property type="molecule type" value="Genomic_DNA"/>
</dbReference>
<evidence type="ECO:0000256" key="1">
    <source>
        <dbReference type="SAM" id="MobiDB-lite"/>
    </source>
</evidence>
<feature type="compositionally biased region" description="Polar residues" evidence="1">
    <location>
        <begin position="53"/>
        <end position="80"/>
    </location>
</feature>
<sequence>MEGQQQLRREDEGEEEKEIKMQQFPLESSPYLKYTANLEDYKFIGYGAVEGQLSHNGDGPTTSTAEDGSRNFSTQVAGRR</sequence>
<dbReference type="AlphaFoldDB" id="A0A2G9HB00"/>
<gene>
    <name evidence="2" type="ORF">CDL12_12698</name>
</gene>
<dbReference type="Proteomes" id="UP000231279">
    <property type="component" value="Unassembled WGS sequence"/>
</dbReference>
<name>A0A2G9HB00_9LAMI</name>
<proteinExistence type="predicted"/>
<comment type="caution">
    <text evidence="2">The sequence shown here is derived from an EMBL/GenBank/DDBJ whole genome shotgun (WGS) entry which is preliminary data.</text>
</comment>
<evidence type="ECO:0000313" key="3">
    <source>
        <dbReference type="Proteomes" id="UP000231279"/>
    </source>
</evidence>
<dbReference type="OrthoDB" id="1929004at2759"/>
<feature type="region of interest" description="Disordered" evidence="1">
    <location>
        <begin position="52"/>
        <end position="80"/>
    </location>
</feature>
<keyword evidence="3" id="KW-1185">Reference proteome</keyword>
<organism evidence="2 3">
    <name type="scientific">Handroanthus impetiginosus</name>
    <dbReference type="NCBI Taxonomy" id="429701"/>
    <lineage>
        <taxon>Eukaryota</taxon>
        <taxon>Viridiplantae</taxon>
        <taxon>Streptophyta</taxon>
        <taxon>Embryophyta</taxon>
        <taxon>Tracheophyta</taxon>
        <taxon>Spermatophyta</taxon>
        <taxon>Magnoliopsida</taxon>
        <taxon>eudicotyledons</taxon>
        <taxon>Gunneridae</taxon>
        <taxon>Pentapetalae</taxon>
        <taxon>asterids</taxon>
        <taxon>lamiids</taxon>
        <taxon>Lamiales</taxon>
        <taxon>Bignoniaceae</taxon>
        <taxon>Crescentiina</taxon>
        <taxon>Tabebuia alliance</taxon>
        <taxon>Handroanthus</taxon>
    </lineage>
</organism>
<protein>
    <submittedName>
        <fullName evidence="2">Uncharacterized protein</fullName>
    </submittedName>
</protein>
<feature type="region of interest" description="Disordered" evidence="1">
    <location>
        <begin position="1"/>
        <end position="23"/>
    </location>
</feature>
<dbReference type="Pfam" id="PF10714">
    <property type="entry name" value="LEA_6"/>
    <property type="match status" value="1"/>
</dbReference>
<reference evidence="3" key="1">
    <citation type="journal article" date="2018" name="Gigascience">
        <title>Genome assembly of the Pink Ipe (Handroanthus impetiginosus, Bignoniaceae), a highly valued, ecologically keystone Neotropical timber forest tree.</title>
        <authorList>
            <person name="Silva-Junior O.B."/>
            <person name="Grattapaglia D."/>
            <person name="Novaes E."/>
            <person name="Collevatti R.G."/>
        </authorList>
    </citation>
    <scope>NUCLEOTIDE SEQUENCE [LARGE SCALE GENOMIC DNA]</scope>
    <source>
        <strain evidence="3">cv. UFG-1</strain>
    </source>
</reference>
<dbReference type="InterPro" id="IPR018930">
    <property type="entry name" value="LEA-18"/>
</dbReference>
<accession>A0A2G9HB00</accession>